<sequence length="547" mass="57849">MIRPLLAAVLLTLTCAAPAWAADNPLVEAPAGRLEGRMSGEVRAFKGIPYAAAPVGDLRWAPPRPAAHWDGLRQADDFGPACPQFRAPPGGIYWAPPPPMSEDCLSLNVWAPAKAGPKDSKGAPVIVWIHGGSFAGGSSRETLYEGTKMAGRGVVVVSINYRLGVLGFLAHPELSAESPDGLSGNWGLLDQVEALRWVQRNIAAFGGDPGNVTIAGESAGGLSVAYLMAMPSARGLFAKAILQSAYTTSAPELKQASNGTPSAEASGQALAARLGAADVASLRAIDADKLIAKSAFAYFPFPTVDGKLIPRQLVDTFDRGEQAPVPLIAGFNSGEIRSLMILAPKTPLTAGAYEKTIRDNYGDLADSFLGLYPSRDMGESILATTRDGLYGWTAWRLAAKQTAAGQSAYLYIFDHSYPAADSAGLHAFHGAELPYMFGNINRAGPYWPAIPQTPGERAMADAMVDYWVSFATTGRPKARGAPDWPAFGRPGYFMAFQDVPKVSADLLPGVFALHESVVCRRRAAGTQPWVWNLGLAAGVIPPKAEGC</sequence>
<proteinExistence type="inferred from homology"/>
<keyword evidence="3" id="KW-0732">Signal</keyword>
<dbReference type="Pfam" id="PF00135">
    <property type="entry name" value="COesterase"/>
    <property type="match status" value="1"/>
</dbReference>
<dbReference type="InterPro" id="IPR050309">
    <property type="entry name" value="Type-B_Carboxylest/Lipase"/>
</dbReference>
<keyword evidence="6" id="KW-1185">Reference proteome</keyword>
<evidence type="ECO:0000313" key="6">
    <source>
        <dbReference type="Proteomes" id="UP001228905"/>
    </source>
</evidence>
<comment type="similarity">
    <text evidence="1 3">Belongs to the type-B carboxylesterase/lipase family.</text>
</comment>
<protein>
    <recommendedName>
        <fullName evidence="3">Carboxylic ester hydrolase</fullName>
        <ecNumber evidence="3">3.1.1.-</ecNumber>
    </recommendedName>
</protein>
<dbReference type="SUPFAM" id="SSF53474">
    <property type="entry name" value="alpha/beta-Hydrolases"/>
    <property type="match status" value="1"/>
</dbReference>
<gene>
    <name evidence="5" type="ORF">QO010_002815</name>
</gene>
<dbReference type="EMBL" id="JAUSVS010000005">
    <property type="protein sequence ID" value="MDQ0465031.1"/>
    <property type="molecule type" value="Genomic_DNA"/>
</dbReference>
<accession>A0ABU0IUM3</accession>
<evidence type="ECO:0000313" key="5">
    <source>
        <dbReference type="EMBL" id="MDQ0465031.1"/>
    </source>
</evidence>
<feature type="signal peptide" evidence="3">
    <location>
        <begin position="1"/>
        <end position="21"/>
    </location>
</feature>
<dbReference type="InterPro" id="IPR029058">
    <property type="entry name" value="AB_hydrolase_fold"/>
</dbReference>
<dbReference type="InterPro" id="IPR002018">
    <property type="entry name" value="CarbesteraseB"/>
</dbReference>
<dbReference type="RefSeq" id="WP_307350112.1">
    <property type="nucleotide sequence ID" value="NZ_JAUSVS010000005.1"/>
</dbReference>
<dbReference type="InterPro" id="IPR019826">
    <property type="entry name" value="Carboxylesterase_B_AS"/>
</dbReference>
<evidence type="ECO:0000256" key="1">
    <source>
        <dbReference type="ARBA" id="ARBA00005964"/>
    </source>
</evidence>
<dbReference type="Gene3D" id="3.40.50.1820">
    <property type="entry name" value="alpha/beta hydrolase"/>
    <property type="match status" value="1"/>
</dbReference>
<feature type="domain" description="Carboxylesterase type B" evidence="4">
    <location>
        <begin position="24"/>
        <end position="497"/>
    </location>
</feature>
<name>A0ABU0IUM3_9CAUL</name>
<evidence type="ECO:0000259" key="4">
    <source>
        <dbReference type="Pfam" id="PF00135"/>
    </source>
</evidence>
<reference evidence="5 6" key="1">
    <citation type="submission" date="2023-07" db="EMBL/GenBank/DDBJ databases">
        <title>Genomic Encyclopedia of Type Strains, Phase IV (KMG-IV): sequencing the most valuable type-strain genomes for metagenomic binning, comparative biology and taxonomic classification.</title>
        <authorList>
            <person name="Goeker M."/>
        </authorList>
    </citation>
    <scope>NUCLEOTIDE SEQUENCE [LARGE SCALE GENOMIC DNA]</scope>
    <source>
        <strain evidence="5 6">DSM 18695</strain>
    </source>
</reference>
<dbReference type="PANTHER" id="PTHR11559">
    <property type="entry name" value="CARBOXYLESTERASE"/>
    <property type="match status" value="1"/>
</dbReference>
<organism evidence="5 6">
    <name type="scientific">Caulobacter ginsengisoli</name>
    <dbReference type="NCBI Taxonomy" id="400775"/>
    <lineage>
        <taxon>Bacteria</taxon>
        <taxon>Pseudomonadati</taxon>
        <taxon>Pseudomonadota</taxon>
        <taxon>Alphaproteobacteria</taxon>
        <taxon>Caulobacterales</taxon>
        <taxon>Caulobacteraceae</taxon>
        <taxon>Caulobacter</taxon>
    </lineage>
</organism>
<evidence type="ECO:0000256" key="3">
    <source>
        <dbReference type="RuleBase" id="RU361235"/>
    </source>
</evidence>
<comment type="caution">
    <text evidence="5">The sequence shown here is derived from an EMBL/GenBank/DDBJ whole genome shotgun (WGS) entry which is preliminary data.</text>
</comment>
<dbReference type="EC" id="3.1.1.-" evidence="3"/>
<feature type="chain" id="PRO_5044997688" description="Carboxylic ester hydrolase" evidence="3">
    <location>
        <begin position="22"/>
        <end position="547"/>
    </location>
</feature>
<evidence type="ECO:0000256" key="2">
    <source>
        <dbReference type="ARBA" id="ARBA00022801"/>
    </source>
</evidence>
<dbReference type="GO" id="GO:0016787">
    <property type="term" value="F:hydrolase activity"/>
    <property type="evidence" value="ECO:0007669"/>
    <property type="project" value="UniProtKB-KW"/>
</dbReference>
<dbReference type="PROSITE" id="PS00122">
    <property type="entry name" value="CARBOXYLESTERASE_B_1"/>
    <property type="match status" value="1"/>
</dbReference>
<dbReference type="Proteomes" id="UP001228905">
    <property type="component" value="Unassembled WGS sequence"/>
</dbReference>
<keyword evidence="2 3" id="KW-0378">Hydrolase</keyword>